<dbReference type="InterPro" id="IPR018666">
    <property type="entry name" value="DUF2125"/>
</dbReference>
<dbReference type="AlphaFoldDB" id="A0A0P1GRF5"/>
<accession>A0A0P1GRF5</accession>
<evidence type="ECO:0008006" key="4">
    <source>
        <dbReference type="Google" id="ProtNLM"/>
    </source>
</evidence>
<evidence type="ECO:0000313" key="3">
    <source>
        <dbReference type="Proteomes" id="UP000051681"/>
    </source>
</evidence>
<dbReference type="Proteomes" id="UP000051681">
    <property type="component" value="Unassembled WGS sequence"/>
</dbReference>
<organism evidence="2 3">
    <name type="scientific">Thalassovita mediterranea</name>
    <dbReference type="NCBI Taxonomy" id="340021"/>
    <lineage>
        <taxon>Bacteria</taxon>
        <taxon>Pseudomonadati</taxon>
        <taxon>Pseudomonadota</taxon>
        <taxon>Alphaproteobacteria</taxon>
        <taxon>Rhodobacterales</taxon>
        <taxon>Roseobacteraceae</taxon>
        <taxon>Thalassovita</taxon>
    </lineage>
</organism>
<proteinExistence type="predicted"/>
<feature type="signal peptide" evidence="1">
    <location>
        <begin position="1"/>
        <end position="24"/>
    </location>
</feature>
<dbReference type="STRING" id="340021.TM5383_02345"/>
<name>A0A0P1GRF5_9RHOB</name>
<reference evidence="2 3" key="1">
    <citation type="submission" date="2015-09" db="EMBL/GenBank/DDBJ databases">
        <authorList>
            <consortium name="Swine Surveillance"/>
        </authorList>
    </citation>
    <scope>NUCLEOTIDE SEQUENCE [LARGE SCALE GENOMIC DNA]</scope>
    <source>
        <strain evidence="2 3">CECT 8383</strain>
    </source>
</reference>
<evidence type="ECO:0000313" key="2">
    <source>
        <dbReference type="EMBL" id="CUH85118.1"/>
    </source>
</evidence>
<gene>
    <name evidence="2" type="ORF">TM5383_02345</name>
</gene>
<dbReference type="EMBL" id="CYSF01000012">
    <property type="protein sequence ID" value="CUH85118.1"/>
    <property type="molecule type" value="Genomic_DNA"/>
</dbReference>
<keyword evidence="1" id="KW-0732">Signal</keyword>
<keyword evidence="3" id="KW-1185">Reference proteome</keyword>
<dbReference type="Pfam" id="PF09898">
    <property type="entry name" value="DUF2125"/>
    <property type="match status" value="1"/>
</dbReference>
<sequence>MKHTLARSSTALAALLIGAPAVFADVTPKDVWANWTQQMQANDMTVSATETMQGNDLKISDLKMTIAVPEIDGNEDGSVEITMPDLNLIDNGNGTVDLIMPTTFPMTISIDDGEDSGDIQVNYSSVGLKTTASGEPDAINYDTSAASIEVSLDKLMDETGDIDVGTVKATLINVKGKTLSMGTMLLKSEQSMTAEQMLITVDAKAPEGSTDDYVKVNGTLRDVTIGGTSAIPKDINYDDMSAAMKNGFAAEGSISYGGGDMDYDMFIDGDKLAGTQSYGMGNFGLTFNAETFRLFANGSDSKATVQVPDLPFPISYEMGKTALDLMVPLGMSDEEQDFKLAMTLGDFTMADMLWGLFDPAGQLPRDPATISFDITGKAKVLTDIFNEDTLAEAEMPGELNSVALNNLTVRAVGAELTGAGAFTFDNTDLTSFDGMPRPEGAIDLSLTGANKLLDTIVSMGFVSQEDVMGARMMMGMFAVPGEGEDSLKSKLEINSEGHVLANGMRLQ</sequence>
<protein>
    <recommendedName>
        <fullName evidence="4">DUF2125 domain-containing protein</fullName>
    </recommendedName>
</protein>
<feature type="chain" id="PRO_5006063688" description="DUF2125 domain-containing protein" evidence="1">
    <location>
        <begin position="25"/>
        <end position="507"/>
    </location>
</feature>
<dbReference type="OrthoDB" id="7791409at2"/>
<dbReference type="RefSeq" id="WP_058319196.1">
    <property type="nucleotide sequence ID" value="NZ_CYSF01000012.1"/>
</dbReference>
<evidence type="ECO:0000256" key="1">
    <source>
        <dbReference type="SAM" id="SignalP"/>
    </source>
</evidence>